<name>A0AAD3DRE9_9CHLO</name>
<feature type="compositionally biased region" description="Low complexity" evidence="1">
    <location>
        <begin position="255"/>
        <end position="266"/>
    </location>
</feature>
<comment type="caution">
    <text evidence="3">The sequence shown here is derived from an EMBL/GenBank/DDBJ whole genome shotgun (WGS) entry which is preliminary data.</text>
</comment>
<evidence type="ECO:0000256" key="1">
    <source>
        <dbReference type="SAM" id="MobiDB-lite"/>
    </source>
</evidence>
<dbReference type="Proteomes" id="UP001054857">
    <property type="component" value="Unassembled WGS sequence"/>
</dbReference>
<gene>
    <name evidence="3" type="ORF">Agub_g8290</name>
</gene>
<feature type="signal peptide" evidence="2">
    <location>
        <begin position="1"/>
        <end position="29"/>
    </location>
</feature>
<evidence type="ECO:0000313" key="4">
    <source>
        <dbReference type="Proteomes" id="UP001054857"/>
    </source>
</evidence>
<accession>A0AAD3DRE9</accession>
<keyword evidence="4" id="KW-1185">Reference proteome</keyword>
<organism evidence="3 4">
    <name type="scientific">Astrephomene gubernaculifera</name>
    <dbReference type="NCBI Taxonomy" id="47775"/>
    <lineage>
        <taxon>Eukaryota</taxon>
        <taxon>Viridiplantae</taxon>
        <taxon>Chlorophyta</taxon>
        <taxon>core chlorophytes</taxon>
        <taxon>Chlorophyceae</taxon>
        <taxon>CS clade</taxon>
        <taxon>Chlamydomonadales</taxon>
        <taxon>Astrephomenaceae</taxon>
        <taxon>Astrephomene</taxon>
    </lineage>
</organism>
<feature type="region of interest" description="Disordered" evidence="1">
    <location>
        <begin position="235"/>
        <end position="272"/>
    </location>
</feature>
<evidence type="ECO:0000256" key="2">
    <source>
        <dbReference type="SAM" id="SignalP"/>
    </source>
</evidence>
<reference evidence="3 4" key="1">
    <citation type="journal article" date="2021" name="Sci. Rep.">
        <title>Genome sequencing of the multicellular alga Astrephomene provides insights into convergent evolution of germ-soma differentiation.</title>
        <authorList>
            <person name="Yamashita S."/>
            <person name="Yamamoto K."/>
            <person name="Matsuzaki R."/>
            <person name="Suzuki S."/>
            <person name="Yamaguchi H."/>
            <person name="Hirooka S."/>
            <person name="Minakuchi Y."/>
            <person name="Miyagishima S."/>
            <person name="Kawachi M."/>
            <person name="Toyoda A."/>
            <person name="Nozaki H."/>
        </authorList>
    </citation>
    <scope>NUCLEOTIDE SEQUENCE [LARGE SCALE GENOMIC DNA]</scope>
    <source>
        <strain evidence="3 4">NIES-4017</strain>
    </source>
</reference>
<protein>
    <submittedName>
        <fullName evidence="3">Uncharacterized protein</fullName>
    </submittedName>
</protein>
<sequence>MSFTSSSSSAIQIGALLAVLALACSQCHAQRRSLWNGDLLGIIYSPPPPPADVNEAELSPDHAERSRVQHLAHQYNAAEVLTRWAESTFALTAKAHAALVQQPGGPTGSACVYDGNQCLFNPMNLGSGAFPVPELPAEKTLKRFALEAMSCRLSTDRATCHLDANCDWDDTTGACFLAHDPHSDFAQAIAPCNDDLYTPQTAACWRRRPVANSPLPCGSFGCKLYPRSPISVAGGVGSQQGGGLPEDRCMPDLPASSSSSSTTSSSTGGGGVAAASMRPAQLYALLKGYYGLGMEGDAAAAAAAAGGEAGGGAGATVPAGFGRCHAAALHEAFLTVCREPRRETCLADARCAWMSGIVRGKHCVLSRDTVIQLLLGSSPFTHAVRQVEKSCLAASASRDSCLAVSLVLRSDQPQQQQQQ</sequence>
<feature type="chain" id="PRO_5041906535" evidence="2">
    <location>
        <begin position="30"/>
        <end position="419"/>
    </location>
</feature>
<dbReference type="AlphaFoldDB" id="A0AAD3DRE9"/>
<keyword evidence="2" id="KW-0732">Signal</keyword>
<dbReference type="EMBL" id="BMAR01000015">
    <property type="protein sequence ID" value="GFR46675.1"/>
    <property type="molecule type" value="Genomic_DNA"/>
</dbReference>
<evidence type="ECO:0000313" key="3">
    <source>
        <dbReference type="EMBL" id="GFR46675.1"/>
    </source>
</evidence>
<proteinExistence type="predicted"/>
<feature type="compositionally biased region" description="Gly residues" evidence="1">
    <location>
        <begin position="235"/>
        <end position="244"/>
    </location>
</feature>